<evidence type="ECO:0000256" key="7">
    <source>
        <dbReference type="ARBA" id="ARBA00023310"/>
    </source>
</evidence>
<keyword evidence="10" id="KW-1185">Reference proteome</keyword>
<evidence type="ECO:0000256" key="6">
    <source>
        <dbReference type="ARBA" id="ARBA00023196"/>
    </source>
</evidence>
<dbReference type="RefSeq" id="WP_078766344.1">
    <property type="nucleotide sequence ID" value="NZ_FUXZ01000008.1"/>
</dbReference>
<evidence type="ECO:0000256" key="5">
    <source>
        <dbReference type="ARBA" id="ARBA00023136"/>
    </source>
</evidence>
<comment type="function">
    <text evidence="8">F(1)F(0) ATP synthase produces ATP from ADP in the presence of a proton or sodium gradient. F-type ATPases consist of two structural domains, F(1) containing the extramembraneous catalytic core and F(0) containing the membrane proton channel, linked together by a central stalk and a peripheral stalk. During catalysis, ATP synthesis in the catalytic domain of F(1) is coupled via a rotary mechanism of the central stalk subunits to proton translocation.</text>
</comment>
<dbReference type="AlphaFoldDB" id="A0A1T4VRC7"/>
<dbReference type="PANTHER" id="PTHR11910">
    <property type="entry name" value="ATP SYNTHASE DELTA CHAIN"/>
    <property type="match status" value="1"/>
</dbReference>
<dbReference type="InterPro" id="IPR026015">
    <property type="entry name" value="ATP_synth_OSCP/delta_N_sf"/>
</dbReference>
<organism evidence="9 10">
    <name type="scientific">Eubacterium uniforme</name>
    <dbReference type="NCBI Taxonomy" id="39495"/>
    <lineage>
        <taxon>Bacteria</taxon>
        <taxon>Bacillati</taxon>
        <taxon>Bacillota</taxon>
        <taxon>Clostridia</taxon>
        <taxon>Eubacteriales</taxon>
        <taxon>Eubacteriaceae</taxon>
        <taxon>Eubacterium</taxon>
    </lineage>
</organism>
<dbReference type="Proteomes" id="UP000190814">
    <property type="component" value="Unassembled WGS sequence"/>
</dbReference>
<gene>
    <name evidence="8" type="primary">atpH</name>
    <name evidence="9" type="ORF">SAMN02745111_01473</name>
</gene>
<evidence type="ECO:0000256" key="1">
    <source>
        <dbReference type="ARBA" id="ARBA00004370"/>
    </source>
</evidence>
<keyword evidence="2 8" id="KW-0813">Transport</keyword>
<comment type="function">
    <text evidence="8">This protein is part of the stalk that links CF(0) to CF(1). It either transmits conformational changes from CF(0) to CF(1) or is implicated in proton conduction.</text>
</comment>
<comment type="similarity">
    <text evidence="8">Belongs to the ATPase delta chain family.</text>
</comment>
<dbReference type="GO" id="GO:0046933">
    <property type="term" value="F:proton-transporting ATP synthase activity, rotational mechanism"/>
    <property type="evidence" value="ECO:0007669"/>
    <property type="project" value="UniProtKB-UniRule"/>
</dbReference>
<dbReference type="PRINTS" id="PR00125">
    <property type="entry name" value="ATPASEDELTA"/>
</dbReference>
<keyword evidence="4 8" id="KW-0406">Ion transport</keyword>
<dbReference type="EMBL" id="FUXZ01000008">
    <property type="protein sequence ID" value="SKA67516.1"/>
    <property type="molecule type" value="Genomic_DNA"/>
</dbReference>
<dbReference type="STRING" id="39495.SAMN02745111_01473"/>
<comment type="subcellular location">
    <subcellularLocation>
        <location evidence="8">Cell membrane</location>
        <topology evidence="8">Peripheral membrane protein</topology>
    </subcellularLocation>
    <subcellularLocation>
        <location evidence="1">Membrane</location>
    </subcellularLocation>
</comment>
<evidence type="ECO:0000313" key="9">
    <source>
        <dbReference type="EMBL" id="SKA67516.1"/>
    </source>
</evidence>
<dbReference type="HAMAP" id="MF_01416">
    <property type="entry name" value="ATP_synth_delta_bact"/>
    <property type="match status" value="1"/>
</dbReference>
<name>A0A1T4VRC7_9FIRM</name>
<accession>A0A1T4VRC7</accession>
<keyword evidence="5 8" id="KW-0472">Membrane</keyword>
<dbReference type="OrthoDB" id="9802471at2"/>
<evidence type="ECO:0000256" key="4">
    <source>
        <dbReference type="ARBA" id="ARBA00023065"/>
    </source>
</evidence>
<dbReference type="InterPro" id="IPR000711">
    <property type="entry name" value="ATPase_OSCP/dsu"/>
</dbReference>
<reference evidence="9 10" key="1">
    <citation type="submission" date="2017-02" db="EMBL/GenBank/DDBJ databases">
        <authorList>
            <person name="Peterson S.W."/>
        </authorList>
    </citation>
    <scope>NUCLEOTIDE SEQUENCE [LARGE SCALE GENOMIC DNA]</scope>
    <source>
        <strain evidence="9 10">ATCC 35992</strain>
    </source>
</reference>
<dbReference type="InterPro" id="IPR020781">
    <property type="entry name" value="ATPase_OSCP/d_CS"/>
</dbReference>
<sequence>MAKSVEKVYGQALFDAAVEKSKVDDLYDGAISLKDILVKEKDLLTMLNNPRITEEEKNDIIDKVFADKLDGELIGLIKLMVKNNRQKNMIGVLDFFISKIKELKKIGIVKVISAEELSKENKDEIEQKILSTTEYVSLEVKYVVDKDILGGLIIRLGDRVVDSSLKTKLEKISRELSKIMLEMQ</sequence>
<keyword evidence="7 8" id="KW-0066">ATP synthesis</keyword>
<protein>
    <recommendedName>
        <fullName evidence="8">ATP synthase subunit delta</fullName>
    </recommendedName>
    <alternativeName>
        <fullName evidence="8">ATP synthase F(1) sector subunit delta</fullName>
    </alternativeName>
    <alternativeName>
        <fullName evidence="8">F-type ATPase subunit delta</fullName>
        <shortName evidence="8">F-ATPase subunit delta</shortName>
    </alternativeName>
</protein>
<keyword evidence="6 8" id="KW-0139">CF(1)</keyword>
<keyword evidence="8" id="KW-1003">Cell membrane</keyword>
<dbReference type="GO" id="GO:0045259">
    <property type="term" value="C:proton-transporting ATP synthase complex"/>
    <property type="evidence" value="ECO:0007669"/>
    <property type="project" value="UniProtKB-KW"/>
</dbReference>
<dbReference type="Pfam" id="PF00213">
    <property type="entry name" value="OSCP"/>
    <property type="match status" value="1"/>
</dbReference>
<proteinExistence type="inferred from homology"/>
<evidence type="ECO:0000313" key="10">
    <source>
        <dbReference type="Proteomes" id="UP000190814"/>
    </source>
</evidence>
<keyword evidence="3 8" id="KW-0375">Hydrogen ion transport</keyword>
<dbReference type="GO" id="GO:0005886">
    <property type="term" value="C:plasma membrane"/>
    <property type="evidence" value="ECO:0007669"/>
    <property type="project" value="UniProtKB-SubCell"/>
</dbReference>
<dbReference type="NCBIfam" id="TIGR01145">
    <property type="entry name" value="ATP_synt_delta"/>
    <property type="match status" value="1"/>
</dbReference>
<evidence type="ECO:0000256" key="2">
    <source>
        <dbReference type="ARBA" id="ARBA00022448"/>
    </source>
</evidence>
<evidence type="ECO:0000256" key="8">
    <source>
        <dbReference type="HAMAP-Rule" id="MF_01416"/>
    </source>
</evidence>
<dbReference type="Gene3D" id="1.10.520.20">
    <property type="entry name" value="N-terminal domain of the delta subunit of the F1F0-ATP synthase"/>
    <property type="match status" value="1"/>
</dbReference>
<evidence type="ECO:0000256" key="3">
    <source>
        <dbReference type="ARBA" id="ARBA00022781"/>
    </source>
</evidence>
<dbReference type="PROSITE" id="PS00389">
    <property type="entry name" value="ATPASE_DELTA"/>
    <property type="match status" value="1"/>
</dbReference>
<dbReference type="SUPFAM" id="SSF47928">
    <property type="entry name" value="N-terminal domain of the delta subunit of the F1F0-ATP synthase"/>
    <property type="match status" value="1"/>
</dbReference>